<sequence>NEVDEAMFMSKITFKDIYIDGNKITEDTRKVIYLLPSQPLKYDRSSKSEMKEARIKKKYETTAFENPVIGTTVPAPPKLAILLYVPVPVNNAPINIIIIGTIFITFSS</sequence>
<proteinExistence type="predicted"/>
<feature type="non-terminal residue" evidence="1">
    <location>
        <position position="108"/>
    </location>
</feature>
<accession>W1XWK0</accession>
<feature type="non-terminal residue" evidence="1">
    <location>
        <position position="1"/>
    </location>
</feature>
<organism evidence="1">
    <name type="scientific">human gut metagenome</name>
    <dbReference type="NCBI Taxonomy" id="408170"/>
    <lineage>
        <taxon>unclassified sequences</taxon>
        <taxon>metagenomes</taxon>
        <taxon>organismal metagenomes</taxon>
    </lineage>
</organism>
<dbReference type="EMBL" id="AZMM01012300">
    <property type="protein sequence ID" value="ETJ33244.1"/>
    <property type="molecule type" value="Genomic_DNA"/>
</dbReference>
<keyword evidence="1" id="KW-0808">Transferase</keyword>
<dbReference type="GO" id="GO:0016740">
    <property type="term" value="F:transferase activity"/>
    <property type="evidence" value="ECO:0007669"/>
    <property type="project" value="UniProtKB-KW"/>
</dbReference>
<protein>
    <submittedName>
        <fullName evidence="1">Acetyltransferase</fullName>
    </submittedName>
</protein>
<comment type="caution">
    <text evidence="1">The sequence shown here is derived from an EMBL/GenBank/DDBJ whole genome shotgun (WGS) entry which is preliminary data.</text>
</comment>
<evidence type="ECO:0000313" key="1">
    <source>
        <dbReference type="EMBL" id="ETJ33244.1"/>
    </source>
</evidence>
<reference evidence="1" key="1">
    <citation type="submission" date="2013-12" db="EMBL/GenBank/DDBJ databases">
        <title>A Varibaculum cambriense genome reconstructed from a premature infant gut community with otherwise low bacterial novelty that shifts toward anaerobic metabolism during the third week of life.</title>
        <authorList>
            <person name="Brown C.T."/>
            <person name="Sharon I."/>
            <person name="Thomas B.C."/>
            <person name="Castelle C.J."/>
            <person name="Morowitz M.J."/>
            <person name="Banfield J.F."/>
        </authorList>
    </citation>
    <scope>NUCLEOTIDE SEQUENCE</scope>
</reference>
<name>W1XWK0_9ZZZZ</name>
<dbReference type="AlphaFoldDB" id="W1XWK0"/>
<gene>
    <name evidence="1" type="ORF">Q604_UNBC12300G0001</name>
</gene>